<protein>
    <submittedName>
        <fullName evidence="3">DMT family transporter</fullName>
    </submittedName>
</protein>
<dbReference type="Gene3D" id="1.10.3730.20">
    <property type="match status" value="1"/>
</dbReference>
<organism evidence="3 4">
    <name type="scientific">candidate division WOR-3 bacterium</name>
    <dbReference type="NCBI Taxonomy" id="2052148"/>
    <lineage>
        <taxon>Bacteria</taxon>
        <taxon>Bacteria division WOR-3</taxon>
    </lineage>
</organism>
<keyword evidence="1" id="KW-1133">Transmembrane helix</keyword>
<keyword evidence="1" id="KW-0472">Membrane</keyword>
<dbReference type="EMBL" id="VGIR01000136">
    <property type="protein sequence ID" value="MBM3332785.1"/>
    <property type="molecule type" value="Genomic_DNA"/>
</dbReference>
<dbReference type="AlphaFoldDB" id="A0A937XKI7"/>
<dbReference type="Pfam" id="PF00892">
    <property type="entry name" value="EamA"/>
    <property type="match status" value="1"/>
</dbReference>
<keyword evidence="1" id="KW-0812">Transmembrane</keyword>
<sequence length="137" mass="14465">MALTVDYRVLSLLALLCWGAWGFATKLVSRSQPAEGVAFWSTLASMLPVTLFALLGGASRWVRPAPLALASGLAAGVASVLFYVAIRKGPASVVMPLTGMYILIPALLGFIFLKEPVTVTHVLGLVCAGLAVFFLTR</sequence>
<feature type="transmembrane region" description="Helical" evidence="1">
    <location>
        <begin position="93"/>
        <end position="113"/>
    </location>
</feature>
<gene>
    <name evidence="3" type="ORF">FJY68_13220</name>
</gene>
<evidence type="ECO:0000259" key="2">
    <source>
        <dbReference type="Pfam" id="PF00892"/>
    </source>
</evidence>
<feature type="transmembrane region" description="Helical" evidence="1">
    <location>
        <begin position="36"/>
        <end position="55"/>
    </location>
</feature>
<feature type="transmembrane region" description="Helical" evidence="1">
    <location>
        <begin position="6"/>
        <end position="24"/>
    </location>
</feature>
<dbReference type="InterPro" id="IPR037185">
    <property type="entry name" value="EmrE-like"/>
</dbReference>
<feature type="transmembrane region" description="Helical" evidence="1">
    <location>
        <begin position="119"/>
        <end position="136"/>
    </location>
</feature>
<dbReference type="GO" id="GO:0016020">
    <property type="term" value="C:membrane"/>
    <property type="evidence" value="ECO:0007669"/>
    <property type="project" value="InterPro"/>
</dbReference>
<evidence type="ECO:0000313" key="4">
    <source>
        <dbReference type="Proteomes" id="UP000779900"/>
    </source>
</evidence>
<name>A0A937XKI7_UNCW3</name>
<evidence type="ECO:0000256" key="1">
    <source>
        <dbReference type="SAM" id="Phobius"/>
    </source>
</evidence>
<proteinExistence type="predicted"/>
<evidence type="ECO:0000313" key="3">
    <source>
        <dbReference type="EMBL" id="MBM3332785.1"/>
    </source>
</evidence>
<reference evidence="3" key="1">
    <citation type="submission" date="2019-03" db="EMBL/GenBank/DDBJ databases">
        <title>Lake Tanganyika Metagenome-Assembled Genomes (MAGs).</title>
        <authorList>
            <person name="Tran P."/>
        </authorList>
    </citation>
    <scope>NUCLEOTIDE SEQUENCE</scope>
    <source>
        <strain evidence="3">K_DeepCast_150m_m2_040</strain>
    </source>
</reference>
<dbReference type="InterPro" id="IPR000620">
    <property type="entry name" value="EamA_dom"/>
</dbReference>
<accession>A0A937XKI7</accession>
<dbReference type="SUPFAM" id="SSF103481">
    <property type="entry name" value="Multidrug resistance efflux transporter EmrE"/>
    <property type="match status" value="1"/>
</dbReference>
<dbReference type="Proteomes" id="UP000779900">
    <property type="component" value="Unassembled WGS sequence"/>
</dbReference>
<comment type="caution">
    <text evidence="3">The sequence shown here is derived from an EMBL/GenBank/DDBJ whole genome shotgun (WGS) entry which is preliminary data.</text>
</comment>
<feature type="transmembrane region" description="Helical" evidence="1">
    <location>
        <begin position="67"/>
        <end position="86"/>
    </location>
</feature>
<feature type="domain" description="EamA" evidence="2">
    <location>
        <begin position="10"/>
        <end position="136"/>
    </location>
</feature>